<dbReference type="InterPro" id="IPR036322">
    <property type="entry name" value="WD40_repeat_dom_sf"/>
</dbReference>
<dbReference type="SUPFAM" id="SSF50978">
    <property type="entry name" value="WD40 repeat-like"/>
    <property type="match status" value="1"/>
</dbReference>
<dbReference type="GeneID" id="7050451"/>
<dbReference type="Proteomes" id="UP000001744">
    <property type="component" value="Unassembled WGS sequence"/>
</dbReference>
<keyword evidence="3" id="KW-0677">Repeat</keyword>
<dbReference type="eggNOG" id="KOG0305">
    <property type="taxonomic scope" value="Eukaryota"/>
</dbReference>
<evidence type="ECO:0000313" key="7">
    <source>
        <dbReference type="JaponicusDB" id="SJAG_03809"/>
    </source>
</evidence>
<dbReference type="GO" id="GO:1905786">
    <property type="term" value="P:positive regulation of anaphase-promoting complex-dependent catabolic process"/>
    <property type="evidence" value="ECO:0000318"/>
    <property type="project" value="GO_Central"/>
</dbReference>
<feature type="domain" description="CDC20/Fizzy WD40" evidence="5">
    <location>
        <begin position="160"/>
        <end position="470"/>
    </location>
</feature>
<keyword evidence="2 4" id="KW-0853">WD repeat</keyword>
<evidence type="ECO:0000256" key="3">
    <source>
        <dbReference type="ARBA" id="ARBA00022737"/>
    </source>
</evidence>
<protein>
    <submittedName>
        <fullName evidence="6">Cdc20/Fizzy family WD repeat protein</fullName>
    </submittedName>
</protein>
<feature type="repeat" description="WD" evidence="4">
    <location>
        <begin position="203"/>
        <end position="235"/>
    </location>
</feature>
<dbReference type="AlphaFoldDB" id="B6K543"/>
<dbReference type="Pfam" id="PF24807">
    <property type="entry name" value="WD40_CDC20-Fz"/>
    <property type="match status" value="1"/>
</dbReference>
<accession>B6K543</accession>
<dbReference type="HOGENOM" id="CLU_014831_3_3_1"/>
<dbReference type="PROSITE" id="PS50082">
    <property type="entry name" value="WD_REPEATS_2"/>
    <property type="match status" value="2"/>
</dbReference>
<dbReference type="VEuPathDB" id="FungiDB:SJAG_03809"/>
<dbReference type="GO" id="GO:0005680">
    <property type="term" value="C:anaphase-promoting complex"/>
    <property type="evidence" value="ECO:0000318"/>
    <property type="project" value="GO_Central"/>
</dbReference>
<dbReference type="STRING" id="402676.B6K543"/>
<evidence type="ECO:0000313" key="6">
    <source>
        <dbReference type="EMBL" id="EEB08647.1"/>
    </source>
</evidence>
<dbReference type="OrthoDB" id="10263272at2759"/>
<dbReference type="RefSeq" id="XP_002174940.1">
    <property type="nucleotide sequence ID" value="XM_002174904.2"/>
</dbReference>
<evidence type="ECO:0000256" key="1">
    <source>
        <dbReference type="ARBA" id="ARBA00006445"/>
    </source>
</evidence>
<sequence length="513" mass="57492">MLHYHKAAKDPSPGRIWRFTKVCVPSSVQKRIPNKRKHTEPSTTILNDVKSMKRQKFDRFIPSLTNRDAFYINEMTGVGLVDTTQRYLGNLFELTFNTVLFYQTKHLNFPLTAPGNLLSGSATNHTPLPNLSLNDASSNNVLYETLNQQSGSVETPIRVLDAPGLRDDFYITPLAWSKFGELAVALANQVYLWTAVTGPVLLKMDGSSDISSLAYSGDGSVLAVARIDGAVQLWQGAADQKKLISELFFNGDISCMAWSPVKRLLLIGGCTGKIYSYVLRKNEVVRVSCIKNVHAEQVCGLCWNHDGTMFASGGNDNRVAVFDARTPTVPQFVWFHKAAIKALSFCPWQKSILAVGTGSSDQSLYFYDTFRGNEVARKFCGSQITATLWSRRYREICVALGYSDRPEQRSLVVYRWPQLTPVFGMSTSKHRDARRVRTVMAVDTHCRVGGTWKEGEYIIVANSDETVKFYKIWGEHDNVHHNEKATIQTGIFGSDIVEMLEDIPEKCLMSAIR</sequence>
<dbReference type="JaponicusDB" id="SJAG_03809">
    <property type="gene designation" value="fzr3"/>
</dbReference>
<dbReference type="PANTHER" id="PTHR19918">
    <property type="entry name" value="CELL DIVISION CYCLE 20 CDC20 FIZZY -RELATED"/>
    <property type="match status" value="1"/>
</dbReference>
<evidence type="ECO:0000313" key="8">
    <source>
        <dbReference type="Proteomes" id="UP000001744"/>
    </source>
</evidence>
<name>B6K543_SCHJY</name>
<feature type="repeat" description="WD" evidence="4">
    <location>
        <begin position="291"/>
        <end position="326"/>
    </location>
</feature>
<dbReference type="GO" id="GO:0010997">
    <property type="term" value="F:anaphase-promoting complex binding"/>
    <property type="evidence" value="ECO:0000318"/>
    <property type="project" value="GO_Central"/>
</dbReference>
<dbReference type="InterPro" id="IPR015943">
    <property type="entry name" value="WD40/YVTN_repeat-like_dom_sf"/>
</dbReference>
<dbReference type="OMA" id="YFYDTFR"/>
<dbReference type="Gene3D" id="2.130.10.10">
    <property type="entry name" value="YVTN repeat-like/Quinoprotein amine dehydrogenase"/>
    <property type="match status" value="1"/>
</dbReference>
<gene>
    <name evidence="7" type="primary">fzr3</name>
    <name evidence="6" type="ORF">SJAG_03809</name>
</gene>
<dbReference type="GO" id="GO:1990757">
    <property type="term" value="F:ubiquitin ligase activator activity"/>
    <property type="evidence" value="ECO:0000318"/>
    <property type="project" value="GO_Central"/>
</dbReference>
<dbReference type="GO" id="GO:0031145">
    <property type="term" value="P:anaphase-promoting complex-dependent catabolic process"/>
    <property type="evidence" value="ECO:0000318"/>
    <property type="project" value="GO_Central"/>
</dbReference>
<reference evidence="6 8" key="1">
    <citation type="journal article" date="2011" name="Science">
        <title>Comparative functional genomics of the fission yeasts.</title>
        <authorList>
            <person name="Rhind N."/>
            <person name="Chen Z."/>
            <person name="Yassour M."/>
            <person name="Thompson D.A."/>
            <person name="Haas B.J."/>
            <person name="Habib N."/>
            <person name="Wapinski I."/>
            <person name="Roy S."/>
            <person name="Lin M.F."/>
            <person name="Heiman D.I."/>
            <person name="Young S.K."/>
            <person name="Furuya K."/>
            <person name="Guo Y."/>
            <person name="Pidoux A."/>
            <person name="Chen H.M."/>
            <person name="Robbertse B."/>
            <person name="Goldberg J.M."/>
            <person name="Aoki K."/>
            <person name="Bayne E.H."/>
            <person name="Berlin A.M."/>
            <person name="Desjardins C.A."/>
            <person name="Dobbs E."/>
            <person name="Dukaj L."/>
            <person name="Fan L."/>
            <person name="FitzGerald M.G."/>
            <person name="French C."/>
            <person name="Gujja S."/>
            <person name="Hansen K."/>
            <person name="Keifenheim D."/>
            <person name="Levin J.Z."/>
            <person name="Mosher R.A."/>
            <person name="Mueller C.A."/>
            <person name="Pfiffner J."/>
            <person name="Priest M."/>
            <person name="Russ C."/>
            <person name="Smialowska A."/>
            <person name="Swoboda P."/>
            <person name="Sykes S.M."/>
            <person name="Vaughn M."/>
            <person name="Vengrova S."/>
            <person name="Yoder R."/>
            <person name="Zeng Q."/>
            <person name="Allshire R."/>
            <person name="Baulcombe D."/>
            <person name="Birren B.W."/>
            <person name="Brown W."/>
            <person name="Ekwall K."/>
            <person name="Kellis M."/>
            <person name="Leatherwood J."/>
            <person name="Levin H."/>
            <person name="Margalit H."/>
            <person name="Martienssen R."/>
            <person name="Nieduszynski C.A."/>
            <person name="Spatafora J.W."/>
            <person name="Friedman N."/>
            <person name="Dalgaard J.Z."/>
            <person name="Baumann P."/>
            <person name="Niki H."/>
            <person name="Regev A."/>
            <person name="Nusbaum C."/>
        </authorList>
    </citation>
    <scope>NUCLEOTIDE SEQUENCE [LARGE SCALE GENOMIC DNA]</scope>
    <source>
        <strain evidence="8">yFS275 / FY16936</strain>
    </source>
</reference>
<evidence type="ECO:0000259" key="5">
    <source>
        <dbReference type="Pfam" id="PF24807"/>
    </source>
</evidence>
<dbReference type="InterPro" id="IPR001680">
    <property type="entry name" value="WD40_rpt"/>
</dbReference>
<keyword evidence="8" id="KW-1185">Reference proteome</keyword>
<proteinExistence type="inferred from homology"/>
<evidence type="ECO:0000256" key="4">
    <source>
        <dbReference type="PROSITE-ProRule" id="PRU00221"/>
    </source>
</evidence>
<dbReference type="SMART" id="SM00320">
    <property type="entry name" value="WD40"/>
    <property type="match status" value="4"/>
</dbReference>
<dbReference type="PANTHER" id="PTHR19918:SF5">
    <property type="entry name" value="MEIOSIS-SPECIFIC APC_C ACTIVATOR PROTEIN AMA1"/>
    <property type="match status" value="1"/>
</dbReference>
<organism evidence="6 8">
    <name type="scientific">Schizosaccharomyces japonicus (strain yFS275 / FY16936)</name>
    <name type="common">Fission yeast</name>
    <dbReference type="NCBI Taxonomy" id="402676"/>
    <lineage>
        <taxon>Eukaryota</taxon>
        <taxon>Fungi</taxon>
        <taxon>Dikarya</taxon>
        <taxon>Ascomycota</taxon>
        <taxon>Taphrinomycotina</taxon>
        <taxon>Schizosaccharomycetes</taxon>
        <taxon>Schizosaccharomycetales</taxon>
        <taxon>Schizosaccharomycetaceae</taxon>
        <taxon>Schizosaccharomyces</taxon>
    </lineage>
</organism>
<dbReference type="InterPro" id="IPR056150">
    <property type="entry name" value="WD40_CDC20-Fz"/>
</dbReference>
<dbReference type="InterPro" id="IPR033010">
    <property type="entry name" value="Cdc20/Fizzy"/>
</dbReference>
<comment type="similarity">
    <text evidence="1">Belongs to the WD repeat CDC20/Fizzy family.</text>
</comment>
<evidence type="ECO:0000256" key="2">
    <source>
        <dbReference type="ARBA" id="ARBA00022574"/>
    </source>
</evidence>
<dbReference type="EMBL" id="KE651167">
    <property type="protein sequence ID" value="EEB08647.1"/>
    <property type="molecule type" value="Genomic_DNA"/>
</dbReference>